<dbReference type="InterPro" id="IPR018490">
    <property type="entry name" value="cNMP-bd_dom_sf"/>
</dbReference>
<dbReference type="Pfam" id="PF00027">
    <property type="entry name" value="cNMP_binding"/>
    <property type="match status" value="1"/>
</dbReference>
<keyword evidence="1" id="KW-1071">Ligand-gated ion channel</keyword>
<keyword evidence="3" id="KW-0812">Transmembrane</keyword>
<dbReference type="Gene3D" id="1.10.287.630">
    <property type="entry name" value="Helix hairpin bin"/>
    <property type="match status" value="1"/>
</dbReference>
<keyword evidence="3" id="KW-0472">Membrane</keyword>
<feature type="region of interest" description="Disordered" evidence="2">
    <location>
        <begin position="661"/>
        <end position="684"/>
    </location>
</feature>
<dbReference type="EMBL" id="CDMZ01000983">
    <property type="protein sequence ID" value="CEM25138.1"/>
    <property type="molecule type" value="Genomic_DNA"/>
</dbReference>
<sequence>MTAISEDIRPSSPGGAEEVDLEAPSRNRQRAFTGGSKRNPTLPKGSVSFYDNGKALIRELSERGGDSPAVVPGRLHDGRGSPGGAYFENPLLGNGLEEDAVSVGGFGDDFEGVGATEMTIGARERRMSIGVLKRASVEEGYDEDLDQLFKAKEAQKRHHSLGGLSRGTSAIEREAAAATAAIVSAADYVPVQPNAHEDHDHFQKPMAQWILHRTSPWFYIWHVLLSAAVLFYIVMAPISLAFEVNLYRWPGFLGVDLAAFCVYALDIPLRLVSFFQELSSQTGVLRNSGVVANLVCVYLLMCHVIACLFMIVARRYGVEPWNGESFDSLSVPEKYALSFYFGVVIASSAPLGEVVPLTTGEKATALVLITLTKLFFAFVYAQVASVMSRMNSAAIAHMRERADLQTWIKHVQLPPELSKRIDTHLDMLWKYNKGTYEAKVLRKLPEPIRHNVAQLLYAASLEKVSIFSGTDDLISALAVHLKPFVLAEGEWMMRQGDIANEMFIILQGEVEVLVGPAETRVALLGPNSFVGEMSLIELEDGSALSRVRTASVRALGNVRACKLERRDFAQVLVLYPNTAVSMRKIAMERLEAVQNAAKDATEDAGSSVSDSSGDFDPESSRQIELDASELKTLFDVTPSVGDSCSVADPSLGSPIGRAMRRSVSVMQSRSPLSPTADRRRLKSHSLNSVAPLLDARLSAAWARGKFGPSGDDKEKEKNNIIEEEPQGMERENEASPLERASEDMKGQSEQGGTRGAPSAAASSRQVKLQLRSDDLTASEKDLRSKLYPPTEGGEDGEEKEKKEKEKEKEEECQRTPSRASGGGGGSLATTEREREAAAAAKEEALAKRNVWTRLKTFFCSRRVLFGLLAGFHAIFGGGIQLWMAPLQVAFLSPYTGAYLLLEILFLLIYTTASCLEFALWRCVCKGVQQSLKEWQQTAQVGRQNTQKASCTNSQDKFWTIAG</sequence>
<organism evidence="5">
    <name type="scientific">Chromera velia CCMP2878</name>
    <dbReference type="NCBI Taxonomy" id="1169474"/>
    <lineage>
        <taxon>Eukaryota</taxon>
        <taxon>Sar</taxon>
        <taxon>Alveolata</taxon>
        <taxon>Colpodellida</taxon>
        <taxon>Chromeraceae</taxon>
        <taxon>Chromera</taxon>
    </lineage>
</organism>
<feature type="compositionally biased region" description="Basic and acidic residues" evidence="2">
    <location>
        <begin position="710"/>
        <end position="720"/>
    </location>
</feature>
<reference evidence="5" key="1">
    <citation type="submission" date="2014-11" db="EMBL/GenBank/DDBJ databases">
        <authorList>
            <person name="Otto D Thomas"/>
            <person name="Naeem Raeece"/>
        </authorList>
    </citation>
    <scope>NUCLEOTIDE SEQUENCE</scope>
</reference>
<feature type="transmembrane region" description="Helical" evidence="3">
    <location>
        <begin position="252"/>
        <end position="271"/>
    </location>
</feature>
<name>A0A0G4G8T8_9ALVE</name>
<feature type="region of interest" description="Disordered" evidence="2">
    <location>
        <begin position="705"/>
        <end position="835"/>
    </location>
</feature>
<feature type="region of interest" description="Disordered" evidence="2">
    <location>
        <begin position="62"/>
        <end position="82"/>
    </location>
</feature>
<dbReference type="PANTHER" id="PTHR45638:SF11">
    <property type="entry name" value="CYCLIC NUCLEOTIDE-GATED CATION CHANNEL SUBUNIT A"/>
    <property type="match status" value="1"/>
</dbReference>
<feature type="transmembrane region" description="Helical" evidence="3">
    <location>
        <begin position="217"/>
        <end position="240"/>
    </location>
</feature>
<dbReference type="InterPro" id="IPR014710">
    <property type="entry name" value="RmlC-like_jellyroll"/>
</dbReference>
<dbReference type="SUPFAM" id="SSF81324">
    <property type="entry name" value="Voltage-gated potassium channels"/>
    <property type="match status" value="1"/>
</dbReference>
<dbReference type="CDD" id="cd00038">
    <property type="entry name" value="CAP_ED"/>
    <property type="match status" value="1"/>
</dbReference>
<dbReference type="VEuPathDB" id="CryptoDB:Cvel_20753"/>
<dbReference type="SMART" id="SM00100">
    <property type="entry name" value="cNMP"/>
    <property type="match status" value="1"/>
</dbReference>
<feature type="transmembrane region" description="Helical" evidence="3">
    <location>
        <begin position="291"/>
        <end position="313"/>
    </location>
</feature>
<dbReference type="GO" id="GO:0044877">
    <property type="term" value="F:protein-containing complex binding"/>
    <property type="evidence" value="ECO:0007669"/>
    <property type="project" value="TreeGrafter"/>
</dbReference>
<dbReference type="GO" id="GO:0005221">
    <property type="term" value="F:intracellularly cyclic nucleotide-activated monoatomic cation channel activity"/>
    <property type="evidence" value="ECO:0007669"/>
    <property type="project" value="InterPro"/>
</dbReference>
<dbReference type="PANTHER" id="PTHR45638">
    <property type="entry name" value="CYCLIC NUCLEOTIDE-GATED CATION CHANNEL SUBUNIT A"/>
    <property type="match status" value="1"/>
</dbReference>
<dbReference type="InterPro" id="IPR000595">
    <property type="entry name" value="cNMP-bd_dom"/>
</dbReference>
<evidence type="ECO:0000256" key="3">
    <source>
        <dbReference type="SAM" id="Phobius"/>
    </source>
</evidence>
<feature type="domain" description="Cyclic nucleotide-binding" evidence="4">
    <location>
        <begin position="440"/>
        <end position="572"/>
    </location>
</feature>
<dbReference type="Gene3D" id="1.10.287.70">
    <property type="match status" value="1"/>
</dbReference>
<evidence type="ECO:0000256" key="1">
    <source>
        <dbReference type="ARBA" id="ARBA00023286"/>
    </source>
</evidence>
<evidence type="ECO:0000313" key="5">
    <source>
        <dbReference type="EMBL" id="CEM25138.1"/>
    </source>
</evidence>
<dbReference type="AlphaFoldDB" id="A0A0G4G8T8"/>
<protein>
    <recommendedName>
        <fullName evidence="4">Cyclic nucleotide-binding domain-containing protein</fullName>
    </recommendedName>
</protein>
<dbReference type="SUPFAM" id="SSF51206">
    <property type="entry name" value="cAMP-binding domain-like"/>
    <property type="match status" value="1"/>
</dbReference>
<feature type="transmembrane region" description="Helical" evidence="3">
    <location>
        <begin position="363"/>
        <end position="381"/>
    </location>
</feature>
<feature type="region of interest" description="Disordered" evidence="2">
    <location>
        <begin position="597"/>
        <end position="620"/>
    </location>
</feature>
<feature type="transmembrane region" description="Helical" evidence="3">
    <location>
        <begin position="896"/>
        <end position="920"/>
    </location>
</feature>
<dbReference type="Gene3D" id="2.60.120.10">
    <property type="entry name" value="Jelly Rolls"/>
    <property type="match status" value="1"/>
</dbReference>
<keyword evidence="1" id="KW-0813">Transport</keyword>
<dbReference type="PROSITE" id="PS50042">
    <property type="entry name" value="CNMP_BINDING_3"/>
    <property type="match status" value="1"/>
</dbReference>
<keyword evidence="1" id="KW-0407">Ion channel</keyword>
<evidence type="ECO:0000259" key="4">
    <source>
        <dbReference type="PROSITE" id="PS50042"/>
    </source>
</evidence>
<keyword evidence="3" id="KW-1133">Transmembrane helix</keyword>
<feature type="compositionally biased region" description="Low complexity" evidence="2">
    <location>
        <begin position="605"/>
        <end position="614"/>
    </location>
</feature>
<feature type="compositionally biased region" description="Basic and acidic residues" evidence="2">
    <location>
        <begin position="770"/>
        <end position="784"/>
    </location>
</feature>
<feature type="compositionally biased region" description="Basic and acidic residues" evidence="2">
    <location>
        <begin position="798"/>
        <end position="813"/>
    </location>
</feature>
<feature type="region of interest" description="Disordered" evidence="2">
    <location>
        <begin position="1"/>
        <end position="45"/>
    </location>
</feature>
<accession>A0A0G4G8T8</accession>
<feature type="compositionally biased region" description="Low complexity" evidence="2">
    <location>
        <begin position="661"/>
        <end position="670"/>
    </location>
</feature>
<evidence type="ECO:0000256" key="2">
    <source>
        <dbReference type="SAM" id="MobiDB-lite"/>
    </source>
</evidence>
<keyword evidence="1" id="KW-0406">Ion transport</keyword>
<gene>
    <name evidence="5" type="ORF">Cvel_20753</name>
</gene>
<dbReference type="InterPro" id="IPR050866">
    <property type="entry name" value="CNG_cation_channel"/>
</dbReference>
<feature type="transmembrane region" description="Helical" evidence="3">
    <location>
        <begin position="863"/>
        <end position="884"/>
    </location>
</feature>
<proteinExistence type="predicted"/>